<dbReference type="NCBIfam" id="NF047446">
    <property type="entry name" value="barrel_OmpL47"/>
    <property type="match status" value="1"/>
</dbReference>
<keyword evidence="1" id="KW-0732">Signal</keyword>
<evidence type="ECO:0000313" key="2">
    <source>
        <dbReference type="EMBL" id="MFC5407145.1"/>
    </source>
</evidence>
<reference evidence="3" key="1">
    <citation type="journal article" date="2019" name="Int. J. Syst. Evol. Microbiol.">
        <title>The Global Catalogue of Microorganisms (GCM) 10K type strain sequencing project: providing services to taxonomists for standard genome sequencing and annotation.</title>
        <authorList>
            <consortium name="The Broad Institute Genomics Platform"/>
            <consortium name="The Broad Institute Genome Sequencing Center for Infectious Disease"/>
            <person name="Wu L."/>
            <person name="Ma J."/>
        </authorList>
    </citation>
    <scope>NUCLEOTIDE SEQUENCE [LARGE SCALE GENOMIC DNA]</scope>
    <source>
        <strain evidence="3">CGMCC 1.18575</strain>
    </source>
</reference>
<accession>A0ABW0I3Q7</accession>
<proteinExistence type="predicted"/>
<organism evidence="2 3">
    <name type="scientific">Cohnella soli</name>
    <dbReference type="NCBI Taxonomy" id="425005"/>
    <lineage>
        <taxon>Bacteria</taxon>
        <taxon>Bacillati</taxon>
        <taxon>Bacillota</taxon>
        <taxon>Bacilli</taxon>
        <taxon>Bacillales</taxon>
        <taxon>Paenibacillaceae</taxon>
        <taxon>Cohnella</taxon>
    </lineage>
</organism>
<evidence type="ECO:0000313" key="3">
    <source>
        <dbReference type="Proteomes" id="UP001596113"/>
    </source>
</evidence>
<dbReference type="Proteomes" id="UP001596113">
    <property type="component" value="Unassembled WGS sequence"/>
</dbReference>
<dbReference type="EMBL" id="JBHSMI010000067">
    <property type="protein sequence ID" value="MFC5407145.1"/>
    <property type="molecule type" value="Genomic_DNA"/>
</dbReference>
<gene>
    <name evidence="2" type="ORF">ACFPOF_30835</name>
</gene>
<feature type="chain" id="PRO_5046203019" evidence="1">
    <location>
        <begin position="26"/>
        <end position="949"/>
    </location>
</feature>
<comment type="caution">
    <text evidence="2">The sequence shown here is derived from an EMBL/GenBank/DDBJ whole genome shotgun (WGS) entry which is preliminary data.</text>
</comment>
<dbReference type="RefSeq" id="WP_378139545.1">
    <property type="nucleotide sequence ID" value="NZ_JBHSMI010000067.1"/>
</dbReference>
<feature type="signal peptide" evidence="1">
    <location>
        <begin position="1"/>
        <end position="25"/>
    </location>
</feature>
<name>A0ABW0I3Q7_9BACL</name>
<protein>
    <submittedName>
        <fullName evidence="2">OmpL47-type beta-barrel domain-containing protein</fullName>
    </submittedName>
</protein>
<evidence type="ECO:0000256" key="1">
    <source>
        <dbReference type="SAM" id="SignalP"/>
    </source>
</evidence>
<dbReference type="InterPro" id="IPR013783">
    <property type="entry name" value="Ig-like_fold"/>
</dbReference>
<dbReference type="Gene3D" id="3.20.20.80">
    <property type="entry name" value="Glycosidases"/>
    <property type="match status" value="2"/>
</dbReference>
<dbReference type="InterPro" id="IPR058094">
    <property type="entry name" value="Ig-like_OmpL47-like"/>
</dbReference>
<keyword evidence="3" id="KW-1185">Reference proteome</keyword>
<sequence length="949" mass="103897">MRKMVVQFVLVALLACFTPLSSIHASVSQVDPFPIGIFVAPDPATTVKYQEIKDMNATYIVNNEGTVEANDASLAQCEIVEIKCVVTDTRLIMYPFTVGQTIADNEWVLSKSSSVGQTFTTTSDAYTAINTIELFIDKSDWTEESKVTLSLYDSTSKTTLLGRSTVTGAVSSEYIKFGLYKWISPNTTYYMELTSDGSTPLKVKGSSSDTYTGGTAYEAGVAQSNHDMWFKINYNHKFYEGAPRPATEWIDEIANRYKSNPWLMGYAIVDEPSAKGMTGLQATMEHFRQADPDHMTYANLLPIYASDDQLFRESHSGDFVSPSQSLGQTFKTNAVTTSISTIQLFIGGMWGDGESITLKLWDSPAKTTLLGEDTKGAPGVVYSYPKFSINATVSPNTTYYWELTHNGGGVENLVGWVVYGEAGSDWEKDGTGYKSGVAMNSDFWFTINQDIVYRTYEDYVYRWANKRPDVLMFDYYPFRLGGGINEDGYYNNLEIIRRQALAAEIDFWSYIQSVGEEGSLRQPNENELMYQVYTNLAYGAKGINYFLYQNWSGSPFVGGLILPDGSKSALYHSAKNINAGVLKLGPTLQRLKSKAVYHTGTRPQGTKAVPTDFFWQPADSSQPMIISSFTNENGRKYVMVVNRDIQNSRMIAFSLPSKPGSVKEVSKITGSETSTNYNSMAGTLSGSFAPGEGKLYVLDEKTDDINVTADLSPKQPDGQNGWYVHPVTLTLSATNVSGVASFEYSTNGGANWQPYSAPLTFGADGQYAVSYRSTHNAGNMEAVQSLTFKVDTTAPNITVTEPVNGSYSIAESLTPKFAVSDGLSGVDKSLTSATLDGKPVQPNVAIPLYTMALGNHTLKVSAVDAAGNLQQKTVTFQVDADLGSLGKLIGRWVSSNVIDNRGIGNSLQQKLDKGNLKAFVQEVQAQRGKHIAADAADILIKIAQQLLSK</sequence>
<dbReference type="Gene3D" id="2.60.40.10">
    <property type="entry name" value="Immunoglobulins"/>
    <property type="match status" value="2"/>
</dbReference>
<dbReference type="PROSITE" id="PS51257">
    <property type="entry name" value="PROKAR_LIPOPROTEIN"/>
    <property type="match status" value="1"/>
</dbReference>